<proteinExistence type="predicted"/>
<feature type="transmembrane region" description="Helical" evidence="2">
    <location>
        <begin position="40"/>
        <end position="60"/>
    </location>
</feature>
<feature type="transmembrane region" description="Helical" evidence="2">
    <location>
        <begin position="174"/>
        <end position="192"/>
    </location>
</feature>
<feature type="transmembrane region" description="Helical" evidence="2">
    <location>
        <begin position="212"/>
        <end position="236"/>
    </location>
</feature>
<reference evidence="4" key="1">
    <citation type="submission" date="2023-08" db="EMBL/GenBank/DDBJ databases">
        <title>Black Yeasts Isolated from many extreme environments.</title>
        <authorList>
            <person name="Coleine C."/>
            <person name="Stajich J.E."/>
            <person name="Selbmann L."/>
        </authorList>
    </citation>
    <scope>NUCLEOTIDE SEQUENCE</scope>
    <source>
        <strain evidence="4">CCFEE 5401</strain>
    </source>
</reference>
<sequence length="303" mass="33623">MLAPKGCLAATEIAFFAPILCIGIFLLFRHGFGKKLGWLYIVLLSLLRLIGGSVTLYMNINNTFTSGLLETAAITSAIGTAPLLLALMGFLERINQNMEHEGLSTNLFRPLHLASLAALILAIIGGTDEAEGESVGRILIKVAAIIFLVIYLALVAITVRTGTLSRHVLSTEHILLRACILVLPILLIRIIYTVCASFANQGSVFYYQDVNVYISAFMQFLMEALTVSMFVFAGMLTPKMEKRSARVGSAEQLELGQQQEYEVVEERKHQKGKQQQRPGNQRPTNVWDYRPSKFIMNAINSRR</sequence>
<keyword evidence="2" id="KW-0472">Membrane</keyword>
<name>A0AAN7TJC5_9PEZI</name>
<protein>
    <recommendedName>
        <fullName evidence="3">DUF7702 domain-containing protein</fullName>
    </recommendedName>
</protein>
<evidence type="ECO:0000259" key="3">
    <source>
        <dbReference type="Pfam" id="PF24800"/>
    </source>
</evidence>
<feature type="transmembrane region" description="Helical" evidence="2">
    <location>
        <begin position="72"/>
        <end position="91"/>
    </location>
</feature>
<dbReference type="PANTHER" id="PTHR42109:SF2">
    <property type="entry name" value="INTEGRAL MEMBRANE PROTEIN"/>
    <property type="match status" value="1"/>
</dbReference>
<dbReference type="Pfam" id="PF24800">
    <property type="entry name" value="DUF7702"/>
    <property type="match status" value="1"/>
</dbReference>
<feature type="region of interest" description="Disordered" evidence="1">
    <location>
        <begin position="261"/>
        <end position="291"/>
    </location>
</feature>
<feature type="transmembrane region" description="Helical" evidence="2">
    <location>
        <begin position="107"/>
        <end position="126"/>
    </location>
</feature>
<comment type="caution">
    <text evidence="4">The sequence shown here is derived from an EMBL/GenBank/DDBJ whole genome shotgun (WGS) entry which is preliminary data.</text>
</comment>
<dbReference type="Proteomes" id="UP001310890">
    <property type="component" value="Unassembled WGS sequence"/>
</dbReference>
<organism evidence="4 5">
    <name type="scientific">Meristemomyces frigidus</name>
    <dbReference type="NCBI Taxonomy" id="1508187"/>
    <lineage>
        <taxon>Eukaryota</taxon>
        <taxon>Fungi</taxon>
        <taxon>Dikarya</taxon>
        <taxon>Ascomycota</taxon>
        <taxon>Pezizomycotina</taxon>
        <taxon>Dothideomycetes</taxon>
        <taxon>Dothideomycetidae</taxon>
        <taxon>Mycosphaerellales</taxon>
        <taxon>Teratosphaeriaceae</taxon>
        <taxon>Meristemomyces</taxon>
    </lineage>
</organism>
<feature type="transmembrane region" description="Helical" evidence="2">
    <location>
        <begin position="6"/>
        <end position="28"/>
    </location>
</feature>
<dbReference type="AlphaFoldDB" id="A0AAN7TJC5"/>
<evidence type="ECO:0000256" key="1">
    <source>
        <dbReference type="SAM" id="MobiDB-lite"/>
    </source>
</evidence>
<evidence type="ECO:0000313" key="5">
    <source>
        <dbReference type="Proteomes" id="UP001310890"/>
    </source>
</evidence>
<feature type="compositionally biased region" description="Polar residues" evidence="1">
    <location>
        <begin position="275"/>
        <end position="284"/>
    </location>
</feature>
<dbReference type="EMBL" id="JAVRRL010000019">
    <property type="protein sequence ID" value="KAK5114183.1"/>
    <property type="molecule type" value="Genomic_DNA"/>
</dbReference>
<feature type="transmembrane region" description="Helical" evidence="2">
    <location>
        <begin position="138"/>
        <end position="162"/>
    </location>
</feature>
<evidence type="ECO:0000313" key="4">
    <source>
        <dbReference type="EMBL" id="KAK5114183.1"/>
    </source>
</evidence>
<gene>
    <name evidence="4" type="ORF">LTR62_002753</name>
</gene>
<feature type="domain" description="DUF7702" evidence="3">
    <location>
        <begin position="8"/>
        <end position="237"/>
    </location>
</feature>
<dbReference type="PANTHER" id="PTHR42109">
    <property type="entry name" value="UNPLACED GENOMIC SCAFFOLD UM_SCAF_CONTIG_1.265, WHOLE GENOME SHOTGUN SEQUENCE"/>
    <property type="match status" value="1"/>
</dbReference>
<accession>A0AAN7TJC5</accession>
<evidence type="ECO:0000256" key="2">
    <source>
        <dbReference type="SAM" id="Phobius"/>
    </source>
</evidence>
<keyword evidence="2" id="KW-1133">Transmembrane helix</keyword>
<dbReference type="InterPro" id="IPR056119">
    <property type="entry name" value="DUF7702"/>
</dbReference>
<keyword evidence="2" id="KW-0812">Transmembrane</keyword>